<dbReference type="Proteomes" id="UP001060919">
    <property type="component" value="Chromosome"/>
</dbReference>
<feature type="transmembrane region" description="Helical" evidence="1">
    <location>
        <begin position="151"/>
        <end position="168"/>
    </location>
</feature>
<name>A0A915YE19_9BACT</name>
<accession>A0A915YE19</accession>
<evidence type="ECO:0000256" key="1">
    <source>
        <dbReference type="SAM" id="Phobius"/>
    </source>
</evidence>
<dbReference type="KEGG" id="aup:AsAng_0021070"/>
<gene>
    <name evidence="2" type="ORF">AsAng_0021070</name>
</gene>
<evidence type="ECO:0000313" key="3">
    <source>
        <dbReference type="Proteomes" id="UP001060919"/>
    </source>
</evidence>
<keyword evidence="3" id="KW-1185">Reference proteome</keyword>
<keyword evidence="1" id="KW-0812">Transmembrane</keyword>
<keyword evidence="1" id="KW-0472">Membrane</keyword>
<evidence type="ECO:0000313" key="2">
    <source>
        <dbReference type="EMBL" id="BDS11393.1"/>
    </source>
</evidence>
<sequence length="172" mass="19625">MNYTLDFKSEEPLPSLKTKTKAYFQNHGFKLSEEAPNNLQFKAGSTLRNMIAINPLKWKSQIEIEFNDQNIVAHFEINTIHQIVTQKETKVWETFVNNYQNTIETGTSFFSENENEIKEAKNANWELIGQMFFGAILLGIPGGLIATITGFEVVFFTCLFVGAAIFLVKEIF</sequence>
<organism evidence="2 3">
    <name type="scientific">Aureispira anguillae</name>
    <dbReference type="NCBI Taxonomy" id="2864201"/>
    <lineage>
        <taxon>Bacteria</taxon>
        <taxon>Pseudomonadati</taxon>
        <taxon>Bacteroidota</taxon>
        <taxon>Saprospiria</taxon>
        <taxon>Saprospirales</taxon>
        <taxon>Saprospiraceae</taxon>
        <taxon>Aureispira</taxon>
    </lineage>
</organism>
<dbReference type="RefSeq" id="WP_264792577.1">
    <property type="nucleotide sequence ID" value="NZ_AP026867.1"/>
</dbReference>
<proteinExistence type="predicted"/>
<protein>
    <submittedName>
        <fullName evidence="2">Uncharacterized protein</fullName>
    </submittedName>
</protein>
<reference evidence="2" key="1">
    <citation type="submission" date="2022-09" db="EMBL/GenBank/DDBJ databases">
        <title>Aureispira anguillicida sp. nov., isolated from Leptocephalus of Japanese eel Anguilla japonica.</title>
        <authorList>
            <person name="Yuasa K."/>
            <person name="Mekata T."/>
            <person name="Ikunari K."/>
        </authorList>
    </citation>
    <scope>NUCLEOTIDE SEQUENCE</scope>
    <source>
        <strain evidence="2">EL160426</strain>
    </source>
</reference>
<dbReference type="AlphaFoldDB" id="A0A915YE19"/>
<keyword evidence="1" id="KW-1133">Transmembrane helix</keyword>
<dbReference type="EMBL" id="AP026867">
    <property type="protein sequence ID" value="BDS11393.1"/>
    <property type="molecule type" value="Genomic_DNA"/>
</dbReference>